<protein>
    <submittedName>
        <fullName evidence="2">Uncharacterized protein</fullName>
    </submittedName>
</protein>
<reference evidence="2" key="1">
    <citation type="submission" date="2022-12" db="EMBL/GenBank/DDBJ databases">
        <authorList>
            <person name="Petersen C."/>
        </authorList>
    </citation>
    <scope>NUCLEOTIDE SEQUENCE</scope>
    <source>
        <strain evidence="2">IBT 30728</strain>
    </source>
</reference>
<organism evidence="2 3">
    <name type="scientific">Penicillium diatomitis</name>
    <dbReference type="NCBI Taxonomy" id="2819901"/>
    <lineage>
        <taxon>Eukaryota</taxon>
        <taxon>Fungi</taxon>
        <taxon>Dikarya</taxon>
        <taxon>Ascomycota</taxon>
        <taxon>Pezizomycotina</taxon>
        <taxon>Eurotiomycetes</taxon>
        <taxon>Eurotiomycetidae</taxon>
        <taxon>Eurotiales</taxon>
        <taxon>Aspergillaceae</taxon>
        <taxon>Penicillium</taxon>
    </lineage>
</organism>
<accession>A0A9W9XLZ4</accession>
<evidence type="ECO:0000313" key="3">
    <source>
        <dbReference type="Proteomes" id="UP001148312"/>
    </source>
</evidence>
<proteinExistence type="predicted"/>
<dbReference type="AlphaFoldDB" id="A0A9W9XLZ4"/>
<comment type="caution">
    <text evidence="2">The sequence shown here is derived from an EMBL/GenBank/DDBJ whole genome shotgun (WGS) entry which is preliminary data.</text>
</comment>
<sequence length="165" mass="17712">MNVATPTKVLPLMEVPGFRPRASQHFADCQMIWEQILPDHIWAEIPDAPWTPENPLSPRPATRSKPKASATPAPSDSVKQAPKYTATPTASVRDTPTREESTSTGIHSAAVAMATSGVAAQKAEIDAIITAQWPRRQPQSEWVYGAWVSGVAPWVAEDVGGMGCG</sequence>
<reference evidence="2" key="2">
    <citation type="journal article" date="2023" name="IMA Fungus">
        <title>Comparative genomic study of the Penicillium genus elucidates a diverse pangenome and 15 lateral gene transfer events.</title>
        <authorList>
            <person name="Petersen C."/>
            <person name="Sorensen T."/>
            <person name="Nielsen M.R."/>
            <person name="Sondergaard T.E."/>
            <person name="Sorensen J.L."/>
            <person name="Fitzpatrick D.A."/>
            <person name="Frisvad J.C."/>
            <person name="Nielsen K.L."/>
        </authorList>
    </citation>
    <scope>NUCLEOTIDE SEQUENCE</scope>
    <source>
        <strain evidence="2">IBT 30728</strain>
    </source>
</reference>
<dbReference type="EMBL" id="JAPWDQ010000001">
    <property type="protein sequence ID" value="KAJ5495482.1"/>
    <property type="molecule type" value="Genomic_DNA"/>
</dbReference>
<name>A0A9W9XLZ4_9EURO</name>
<dbReference type="GeneID" id="81620451"/>
<dbReference type="Proteomes" id="UP001148312">
    <property type="component" value="Unassembled WGS sequence"/>
</dbReference>
<feature type="region of interest" description="Disordered" evidence="1">
    <location>
        <begin position="48"/>
        <end position="105"/>
    </location>
</feature>
<gene>
    <name evidence="2" type="ORF">N7539_000598</name>
</gene>
<evidence type="ECO:0000313" key="2">
    <source>
        <dbReference type="EMBL" id="KAJ5495482.1"/>
    </source>
</evidence>
<evidence type="ECO:0000256" key="1">
    <source>
        <dbReference type="SAM" id="MobiDB-lite"/>
    </source>
</evidence>
<dbReference type="RefSeq" id="XP_056794495.1">
    <property type="nucleotide sequence ID" value="XM_056930202.1"/>
</dbReference>
<keyword evidence="3" id="KW-1185">Reference proteome</keyword>